<dbReference type="AlphaFoldDB" id="A0A5B0Q1J3"/>
<proteinExistence type="predicted"/>
<gene>
    <name evidence="2" type="ORF">PGT21_002131</name>
</gene>
<dbReference type="Proteomes" id="UP000324748">
    <property type="component" value="Unassembled WGS sequence"/>
</dbReference>
<feature type="compositionally biased region" description="Low complexity" evidence="1">
    <location>
        <begin position="159"/>
        <end position="183"/>
    </location>
</feature>
<reference evidence="2 3" key="1">
    <citation type="submission" date="2019-05" db="EMBL/GenBank/DDBJ databases">
        <title>Emergence of the Ug99 lineage of the wheat stem rust pathogen through somatic hybridization.</title>
        <authorList>
            <person name="Li F."/>
            <person name="Upadhyaya N.M."/>
            <person name="Sperschneider J."/>
            <person name="Matny O."/>
            <person name="Nguyen-Phuc H."/>
            <person name="Mago R."/>
            <person name="Raley C."/>
            <person name="Miller M.E."/>
            <person name="Silverstein K.A.T."/>
            <person name="Henningsen E."/>
            <person name="Hirsch C.D."/>
            <person name="Visser B."/>
            <person name="Pretorius Z.A."/>
            <person name="Steffenson B.J."/>
            <person name="Schwessinger B."/>
            <person name="Dodds P.N."/>
            <person name="Figueroa M."/>
        </authorList>
    </citation>
    <scope>NUCLEOTIDE SEQUENCE [LARGE SCALE GENOMIC DNA]</scope>
    <source>
        <strain evidence="2">21-0</strain>
    </source>
</reference>
<accession>A0A5B0Q1J3</accession>
<dbReference type="GO" id="GO:0015078">
    <property type="term" value="F:proton transmembrane transporter activity"/>
    <property type="evidence" value="ECO:0007669"/>
    <property type="project" value="InterPro"/>
</dbReference>
<sequence length="183" mass="21496">MPHMFQVQAVVVSNPPPHPTPNGDTLDDAALLTYLLYLHEAVSPALRKLFKNLEKKMDEGFRKVDEKFKRMDQRLEGIDKRFEQMDKRFEQMDKRFEQMDKRFEQMDEGFKKMDTYSKQRFKRIEKKLERMEVTLNHQVDHVKAHPYNNLHLLEPTPTPESSPSNRTHSAPTSPTSSPDPTAI</sequence>
<dbReference type="GO" id="GO:0015986">
    <property type="term" value="P:proton motive force-driven ATP synthesis"/>
    <property type="evidence" value="ECO:0007669"/>
    <property type="project" value="InterPro"/>
</dbReference>
<name>A0A5B0Q1J3_PUCGR</name>
<dbReference type="SUPFAM" id="SSF161065">
    <property type="entry name" value="ATP synthase D chain-like"/>
    <property type="match status" value="1"/>
</dbReference>
<organism evidence="2 3">
    <name type="scientific">Puccinia graminis f. sp. tritici</name>
    <dbReference type="NCBI Taxonomy" id="56615"/>
    <lineage>
        <taxon>Eukaryota</taxon>
        <taxon>Fungi</taxon>
        <taxon>Dikarya</taxon>
        <taxon>Basidiomycota</taxon>
        <taxon>Pucciniomycotina</taxon>
        <taxon>Pucciniomycetes</taxon>
        <taxon>Pucciniales</taxon>
        <taxon>Pucciniaceae</taxon>
        <taxon>Puccinia</taxon>
    </lineage>
</organism>
<keyword evidence="3" id="KW-1185">Reference proteome</keyword>
<evidence type="ECO:0000313" key="3">
    <source>
        <dbReference type="Proteomes" id="UP000324748"/>
    </source>
</evidence>
<dbReference type="Gene3D" id="3.90.20.10">
    <property type="match status" value="2"/>
</dbReference>
<comment type="caution">
    <text evidence="2">The sequence shown here is derived from an EMBL/GenBank/DDBJ whole genome shotgun (WGS) entry which is preliminary data.</text>
</comment>
<dbReference type="GO" id="GO:0045259">
    <property type="term" value="C:proton-transporting ATP synthase complex"/>
    <property type="evidence" value="ECO:0007669"/>
    <property type="project" value="InterPro"/>
</dbReference>
<evidence type="ECO:0000313" key="2">
    <source>
        <dbReference type="EMBL" id="KAA1107100.1"/>
    </source>
</evidence>
<dbReference type="OrthoDB" id="4953172at2759"/>
<feature type="region of interest" description="Disordered" evidence="1">
    <location>
        <begin position="142"/>
        <end position="183"/>
    </location>
</feature>
<evidence type="ECO:0000256" key="1">
    <source>
        <dbReference type="SAM" id="MobiDB-lite"/>
    </source>
</evidence>
<dbReference type="InterPro" id="IPR036228">
    <property type="entry name" value="ATP_synth_F0_dsu_sf_mt"/>
</dbReference>
<dbReference type="EMBL" id="VSWC01000029">
    <property type="protein sequence ID" value="KAA1107100.1"/>
    <property type="molecule type" value="Genomic_DNA"/>
</dbReference>
<protein>
    <submittedName>
        <fullName evidence="2">Uncharacterized protein</fullName>
    </submittedName>
</protein>